<dbReference type="SUPFAM" id="SSF53067">
    <property type="entry name" value="Actin-like ATPase domain"/>
    <property type="match status" value="1"/>
</dbReference>
<dbReference type="OrthoDB" id="9810372at2"/>
<dbReference type="InterPro" id="IPR043129">
    <property type="entry name" value="ATPase_NBD"/>
</dbReference>
<dbReference type="Proteomes" id="UP000190135">
    <property type="component" value="Unassembled WGS sequence"/>
</dbReference>
<dbReference type="Pfam" id="PF00480">
    <property type="entry name" value="ROK"/>
    <property type="match status" value="1"/>
</dbReference>
<dbReference type="RefSeq" id="WP_078708980.1">
    <property type="nucleotide sequence ID" value="NZ_FUXL01000009.1"/>
</dbReference>
<reference evidence="1 2" key="1">
    <citation type="submission" date="2017-02" db="EMBL/GenBank/DDBJ databases">
        <authorList>
            <person name="Peterson S.W."/>
        </authorList>
    </citation>
    <scope>NUCLEOTIDE SEQUENCE [LARGE SCALE GENOMIC DNA]</scope>
    <source>
        <strain evidence="1 2">USBA 369</strain>
    </source>
</reference>
<name>A0A1T4S657_9HYPH</name>
<dbReference type="AlphaFoldDB" id="A0A1T4S657"/>
<dbReference type="Gene3D" id="3.30.420.40">
    <property type="match status" value="2"/>
</dbReference>
<evidence type="ECO:0000313" key="2">
    <source>
        <dbReference type="Proteomes" id="UP000190135"/>
    </source>
</evidence>
<proteinExistence type="predicted"/>
<dbReference type="PANTHER" id="PTHR18964">
    <property type="entry name" value="ROK (REPRESSOR, ORF, KINASE) FAMILY"/>
    <property type="match status" value="1"/>
</dbReference>
<protein>
    <submittedName>
        <fullName evidence="1">Sugar kinase of the NBD/HSP70 family, may contain an N-terminal HTH domain</fullName>
    </submittedName>
</protein>
<organism evidence="1 2">
    <name type="scientific">Consotaella salsifontis</name>
    <dbReference type="NCBI Taxonomy" id="1365950"/>
    <lineage>
        <taxon>Bacteria</taxon>
        <taxon>Pseudomonadati</taxon>
        <taxon>Pseudomonadota</taxon>
        <taxon>Alphaproteobacteria</taxon>
        <taxon>Hyphomicrobiales</taxon>
        <taxon>Aurantimonadaceae</taxon>
        <taxon>Consotaella</taxon>
    </lineage>
</organism>
<accession>A0A1T4S657</accession>
<gene>
    <name evidence="1" type="ORF">SAMN05428963_10934</name>
</gene>
<dbReference type="STRING" id="1365950.SAMN05428963_10934"/>
<dbReference type="CDD" id="cd23763">
    <property type="entry name" value="ASKHA_ATPase_ROK"/>
    <property type="match status" value="1"/>
</dbReference>
<dbReference type="InterPro" id="IPR000600">
    <property type="entry name" value="ROK"/>
</dbReference>
<evidence type="ECO:0000313" key="1">
    <source>
        <dbReference type="EMBL" id="SKA23725.1"/>
    </source>
</evidence>
<keyword evidence="2" id="KW-1185">Reference proteome</keyword>
<dbReference type="EMBL" id="FUXL01000009">
    <property type="protein sequence ID" value="SKA23725.1"/>
    <property type="molecule type" value="Genomic_DNA"/>
</dbReference>
<dbReference type="GO" id="GO:0016301">
    <property type="term" value="F:kinase activity"/>
    <property type="evidence" value="ECO:0007669"/>
    <property type="project" value="UniProtKB-KW"/>
</dbReference>
<keyword evidence="1" id="KW-0808">Transferase</keyword>
<sequence>MSDTTIAFDLGGTKIDICRMTPAGELLSRETVATASLRPGEPSFLGRALALFDAHVGPGDRRVGVSWNAPVHEGRLRQSSLLGGPIELDLGAGLRDRFPGREIRVESDVHAMALGEYRFGVGPAAAPILLINLGSGAGLAYHDGTLMRGFTGGAGLVSQEVRHVSEIGETVTLDYLLSGRGLTRLYRGLTGKELSGAEIAERSTSDAEAARVFDIFAEHLGTYLVTMCRIFDPRTVVLAGSVARAAPLFLDRAKRILAERLEPICQPEAVRVSTLEAAACRGLA</sequence>
<dbReference type="PANTHER" id="PTHR18964:SF173">
    <property type="entry name" value="GLUCOKINASE"/>
    <property type="match status" value="1"/>
</dbReference>
<keyword evidence="1" id="KW-0418">Kinase</keyword>